<feature type="domain" description="STAS" evidence="4">
    <location>
        <begin position="265"/>
        <end position="377"/>
    </location>
</feature>
<dbReference type="InterPro" id="IPR036513">
    <property type="entry name" value="STAS_dom_sf"/>
</dbReference>
<dbReference type="Gene3D" id="3.30.750.24">
    <property type="entry name" value="STAS domain"/>
    <property type="match status" value="1"/>
</dbReference>
<name>A0A4U1IUF0_9BACT</name>
<dbReference type="AlphaFoldDB" id="A0A4U1IUF0"/>
<dbReference type="PROSITE" id="PS50801">
    <property type="entry name" value="STAS"/>
    <property type="match status" value="1"/>
</dbReference>
<dbReference type="InterPro" id="IPR000700">
    <property type="entry name" value="PAS-assoc_C"/>
</dbReference>
<dbReference type="Gene3D" id="3.30.450.20">
    <property type="entry name" value="PAS domain"/>
    <property type="match status" value="2"/>
</dbReference>
<dbReference type="Pfam" id="PF08447">
    <property type="entry name" value="PAS_3"/>
    <property type="match status" value="1"/>
</dbReference>
<dbReference type="SMART" id="SM00091">
    <property type="entry name" value="PAS"/>
    <property type="match status" value="1"/>
</dbReference>
<reference evidence="5 6" key="1">
    <citation type="submission" date="2019-04" db="EMBL/GenBank/DDBJ databases">
        <authorList>
            <person name="Li Y."/>
            <person name="Wang J."/>
        </authorList>
    </citation>
    <scope>NUCLEOTIDE SEQUENCE [LARGE SCALE GENOMIC DNA]</scope>
    <source>
        <strain evidence="5 6">DSM 14668</strain>
    </source>
</reference>
<evidence type="ECO:0000259" key="3">
    <source>
        <dbReference type="PROSITE" id="PS50113"/>
    </source>
</evidence>
<evidence type="ECO:0000259" key="4">
    <source>
        <dbReference type="PROSITE" id="PS50801"/>
    </source>
</evidence>
<dbReference type="InterPro" id="IPR002645">
    <property type="entry name" value="STAS_dom"/>
</dbReference>
<dbReference type="InterPro" id="IPR000014">
    <property type="entry name" value="PAS"/>
</dbReference>
<dbReference type="SMART" id="SM00086">
    <property type="entry name" value="PAC"/>
    <property type="match status" value="1"/>
</dbReference>
<keyword evidence="6" id="KW-1185">Reference proteome</keyword>
<dbReference type="CDD" id="cd00130">
    <property type="entry name" value="PAS"/>
    <property type="match status" value="1"/>
</dbReference>
<gene>
    <name evidence="5" type="ORF">E8A74_43060</name>
</gene>
<dbReference type="CDD" id="cd07041">
    <property type="entry name" value="STAS_RsbR_RsbS_like"/>
    <property type="match status" value="1"/>
</dbReference>
<dbReference type="SUPFAM" id="SSF52091">
    <property type="entry name" value="SpoIIaa-like"/>
    <property type="match status" value="1"/>
</dbReference>
<organism evidence="5 6">
    <name type="scientific">Polyangium fumosum</name>
    <dbReference type="NCBI Taxonomy" id="889272"/>
    <lineage>
        <taxon>Bacteria</taxon>
        <taxon>Pseudomonadati</taxon>
        <taxon>Myxococcota</taxon>
        <taxon>Polyangia</taxon>
        <taxon>Polyangiales</taxon>
        <taxon>Polyangiaceae</taxon>
        <taxon>Polyangium</taxon>
    </lineage>
</organism>
<dbReference type="PROSITE" id="PS50113">
    <property type="entry name" value="PAC"/>
    <property type="match status" value="1"/>
</dbReference>
<dbReference type="Pfam" id="PF01740">
    <property type="entry name" value="STAS"/>
    <property type="match status" value="1"/>
</dbReference>
<comment type="caution">
    <text evidence="5">The sequence shown here is derived from an EMBL/GenBank/DDBJ whole genome shotgun (WGS) entry which is preliminary data.</text>
</comment>
<dbReference type="Pfam" id="PF13426">
    <property type="entry name" value="PAS_9"/>
    <property type="match status" value="1"/>
</dbReference>
<dbReference type="PANTHER" id="PTHR33745">
    <property type="entry name" value="RSBT ANTAGONIST PROTEIN RSBS-RELATED"/>
    <property type="match status" value="1"/>
</dbReference>
<dbReference type="PANTHER" id="PTHR33745:SF3">
    <property type="entry name" value="RSBT CO-ANTAGONIST PROTEIN RSBRC"/>
    <property type="match status" value="1"/>
</dbReference>
<dbReference type="RefSeq" id="WP_136934970.1">
    <property type="nucleotide sequence ID" value="NZ_SSMQ01000077.1"/>
</dbReference>
<dbReference type="OrthoDB" id="9800154at2"/>
<dbReference type="InterPro" id="IPR035965">
    <property type="entry name" value="PAS-like_dom_sf"/>
</dbReference>
<evidence type="ECO:0000313" key="5">
    <source>
        <dbReference type="EMBL" id="TKC97975.1"/>
    </source>
</evidence>
<dbReference type="InterPro" id="IPR051932">
    <property type="entry name" value="Bact_StressResp_Reg"/>
</dbReference>
<feature type="domain" description="PAC" evidence="3">
    <location>
        <begin position="198"/>
        <end position="249"/>
    </location>
</feature>
<dbReference type="PROSITE" id="PS50112">
    <property type="entry name" value="PAS"/>
    <property type="match status" value="1"/>
</dbReference>
<evidence type="ECO:0000259" key="2">
    <source>
        <dbReference type="PROSITE" id="PS50112"/>
    </source>
</evidence>
<dbReference type="Proteomes" id="UP000309215">
    <property type="component" value="Unassembled WGS sequence"/>
</dbReference>
<evidence type="ECO:0000313" key="6">
    <source>
        <dbReference type="Proteomes" id="UP000309215"/>
    </source>
</evidence>
<dbReference type="EMBL" id="SSMQ01000077">
    <property type="protein sequence ID" value="TKC97975.1"/>
    <property type="molecule type" value="Genomic_DNA"/>
</dbReference>
<proteinExistence type="predicted"/>
<feature type="domain" description="PAS" evidence="2">
    <location>
        <begin position="8"/>
        <end position="78"/>
    </location>
</feature>
<dbReference type="InterPro" id="IPR013655">
    <property type="entry name" value="PAS_fold_3"/>
</dbReference>
<protein>
    <submittedName>
        <fullName evidence="5">PAS domain S-box protein</fullName>
    </submittedName>
</protein>
<dbReference type="SUPFAM" id="SSF55785">
    <property type="entry name" value="PYP-like sensor domain (PAS domain)"/>
    <property type="match status" value="2"/>
</dbReference>
<dbReference type="InterPro" id="IPR001610">
    <property type="entry name" value="PAC"/>
</dbReference>
<dbReference type="NCBIfam" id="TIGR00229">
    <property type="entry name" value="sensory_box"/>
    <property type="match status" value="2"/>
</dbReference>
<keyword evidence="1" id="KW-0597">Phosphoprotein</keyword>
<sequence length="395" mass="44266">MSLSPDEHDLKYEFFFQSSRELLCVLRQDGRMIRTNEAFRTTLGYTESSLAAEDFTRLVVPEDAAPLQAFLRASADDAELKLNARFVHRDLSHRSLVFSLRRLGGKVYAIGVEVEAQGPVDEWKRRRDLLQKMQSTGKVGAWDVDLATSTQYWTEETYRIHELPVGFDPNVDVSFYTPEHQPLIGAAFEACAREGKPYDLQLQIITAKGRRIWVRTSGTAIMENGKVTRVIGAFQDIDDYKRREMELEEKLAIIEKQRSEIHALSVPIIQVWDDVLALPVMGELDQARADDMTARLLEAVVAHAARFVILDLTGVEAVDEGTAERLSRILRAIRLLGAEGFVTGIRPGLAQTFISCFGSGFEGVTTLRNLREAIQTCMRGSTRRPAGRAAHAKGV</sequence>
<accession>A0A4U1IUF0</accession>
<evidence type="ECO:0000256" key="1">
    <source>
        <dbReference type="ARBA" id="ARBA00022553"/>
    </source>
</evidence>